<feature type="transmembrane region" description="Helical" evidence="6">
    <location>
        <begin position="538"/>
        <end position="564"/>
    </location>
</feature>
<evidence type="ECO:0000313" key="7">
    <source>
        <dbReference type="EMBL" id="PPQ80418.1"/>
    </source>
</evidence>
<evidence type="ECO:0000256" key="2">
    <source>
        <dbReference type="ARBA" id="ARBA00022692"/>
    </source>
</evidence>
<evidence type="ECO:0000256" key="1">
    <source>
        <dbReference type="ARBA" id="ARBA00004141"/>
    </source>
</evidence>
<feature type="region of interest" description="Disordered" evidence="5">
    <location>
        <begin position="143"/>
        <end position="209"/>
    </location>
</feature>
<organism evidence="7 8">
    <name type="scientific">Psilocybe cyanescens</name>
    <dbReference type="NCBI Taxonomy" id="93625"/>
    <lineage>
        <taxon>Eukaryota</taxon>
        <taxon>Fungi</taxon>
        <taxon>Dikarya</taxon>
        <taxon>Basidiomycota</taxon>
        <taxon>Agaricomycotina</taxon>
        <taxon>Agaricomycetes</taxon>
        <taxon>Agaricomycetidae</taxon>
        <taxon>Agaricales</taxon>
        <taxon>Agaricineae</taxon>
        <taxon>Strophariaceae</taxon>
        <taxon>Psilocybe</taxon>
    </lineage>
</organism>
<feature type="transmembrane region" description="Helical" evidence="6">
    <location>
        <begin position="112"/>
        <end position="134"/>
    </location>
</feature>
<dbReference type="FunCoup" id="A0A409WPI3">
    <property type="interactions" value="245"/>
</dbReference>
<feature type="compositionally biased region" description="Basic and acidic residues" evidence="5">
    <location>
        <begin position="595"/>
        <end position="606"/>
    </location>
</feature>
<feature type="transmembrane region" description="Helical" evidence="6">
    <location>
        <begin position="71"/>
        <end position="92"/>
    </location>
</feature>
<dbReference type="EMBL" id="NHYD01003331">
    <property type="protein sequence ID" value="PPQ80418.1"/>
    <property type="molecule type" value="Genomic_DNA"/>
</dbReference>
<dbReference type="InParanoid" id="A0A409WPI3"/>
<feature type="transmembrane region" description="Helical" evidence="6">
    <location>
        <begin position="40"/>
        <end position="59"/>
    </location>
</feature>
<feature type="compositionally biased region" description="Basic and acidic residues" evidence="5">
    <location>
        <begin position="396"/>
        <end position="405"/>
    </location>
</feature>
<feature type="transmembrane region" description="Helical" evidence="6">
    <location>
        <begin position="365"/>
        <end position="385"/>
    </location>
</feature>
<feature type="region of interest" description="Disordered" evidence="5">
    <location>
        <begin position="396"/>
        <end position="445"/>
    </location>
</feature>
<evidence type="ECO:0000313" key="8">
    <source>
        <dbReference type="Proteomes" id="UP000283269"/>
    </source>
</evidence>
<feature type="transmembrane region" description="Helical" evidence="6">
    <location>
        <begin position="336"/>
        <end position="359"/>
    </location>
</feature>
<dbReference type="OrthoDB" id="448280at2759"/>
<evidence type="ECO:0008006" key="9">
    <source>
        <dbReference type="Google" id="ProtNLM"/>
    </source>
</evidence>
<comment type="subcellular location">
    <subcellularLocation>
        <location evidence="1">Membrane</location>
        <topology evidence="1">Multi-pass membrane protein</topology>
    </subcellularLocation>
</comment>
<dbReference type="GO" id="GO:0005886">
    <property type="term" value="C:plasma membrane"/>
    <property type="evidence" value="ECO:0007669"/>
    <property type="project" value="TreeGrafter"/>
</dbReference>
<evidence type="ECO:0000256" key="6">
    <source>
        <dbReference type="SAM" id="Phobius"/>
    </source>
</evidence>
<dbReference type="InterPro" id="IPR003689">
    <property type="entry name" value="ZIP"/>
</dbReference>
<dbReference type="AlphaFoldDB" id="A0A409WPI3"/>
<accession>A0A409WPI3</accession>
<proteinExistence type="predicted"/>
<evidence type="ECO:0000256" key="5">
    <source>
        <dbReference type="SAM" id="MobiDB-lite"/>
    </source>
</evidence>
<feature type="transmembrane region" description="Helical" evidence="6">
    <location>
        <begin position="499"/>
        <end position="518"/>
    </location>
</feature>
<feature type="region of interest" description="Disordered" evidence="5">
    <location>
        <begin position="571"/>
        <end position="625"/>
    </location>
</feature>
<reference evidence="7 8" key="1">
    <citation type="journal article" date="2018" name="Evol. Lett.">
        <title>Horizontal gene cluster transfer increased hallucinogenic mushroom diversity.</title>
        <authorList>
            <person name="Reynolds H.T."/>
            <person name="Vijayakumar V."/>
            <person name="Gluck-Thaler E."/>
            <person name="Korotkin H.B."/>
            <person name="Matheny P.B."/>
            <person name="Slot J.C."/>
        </authorList>
    </citation>
    <scope>NUCLEOTIDE SEQUENCE [LARGE SCALE GENOMIC DNA]</scope>
    <source>
        <strain evidence="7 8">2631</strain>
    </source>
</reference>
<keyword evidence="8" id="KW-1185">Reference proteome</keyword>
<dbReference type="PANTHER" id="PTHR11040">
    <property type="entry name" value="ZINC/IRON TRANSPORTER"/>
    <property type="match status" value="1"/>
</dbReference>
<dbReference type="Proteomes" id="UP000283269">
    <property type="component" value="Unassembled WGS sequence"/>
</dbReference>
<protein>
    <recommendedName>
        <fullName evidence="9">Zinc/iron permease</fullName>
    </recommendedName>
</protein>
<feature type="transmembrane region" description="Helical" evidence="6">
    <location>
        <begin position="12"/>
        <end position="34"/>
    </location>
</feature>
<comment type="caution">
    <text evidence="7">The sequence shown here is derived from an EMBL/GenBank/DDBJ whole genome shotgun (WGS) entry which is preliminary data.</text>
</comment>
<dbReference type="GO" id="GO:0005385">
    <property type="term" value="F:zinc ion transmembrane transporter activity"/>
    <property type="evidence" value="ECO:0007669"/>
    <property type="project" value="TreeGrafter"/>
</dbReference>
<keyword evidence="3 6" id="KW-1133">Transmembrane helix</keyword>
<name>A0A409WPI3_PSICY</name>
<feature type="transmembrane region" description="Helical" evidence="6">
    <location>
        <begin position="630"/>
        <end position="649"/>
    </location>
</feature>
<keyword evidence="2 6" id="KW-0812">Transmembrane</keyword>
<evidence type="ECO:0000256" key="3">
    <source>
        <dbReference type="ARBA" id="ARBA00022989"/>
    </source>
</evidence>
<dbReference type="PANTHER" id="PTHR11040:SF44">
    <property type="entry name" value="PROTEIN ZNTC-RELATED"/>
    <property type="match status" value="1"/>
</dbReference>
<gene>
    <name evidence="7" type="ORF">CVT25_001726</name>
</gene>
<evidence type="ECO:0000256" key="4">
    <source>
        <dbReference type="ARBA" id="ARBA00023136"/>
    </source>
</evidence>
<sequence>MPILPSWQHLHLSKVSVTTIGATVATFATGSARIVDEPRLGVGLMILFVSLFAVSLPTLSRKISFLRIPGILFFVGKHFGTGVILSTAFFHLLDDAFRSLQDEKVEEKYGRISKWTGFIILVSLLSIFLVEYISTSYVEHLQEKPSAPPTPEISRATSPLPGPTILSQRSRSRSRRPRSSTSRSRSQTHAKPYNVSPPTETTPLIIPDLPINPSITRAPSAPVLPVQPRMHTFTTPHYHPHASHHVHHHAHVPASAVVGLPIEVLTNSPRICRLALAHDHVHGHHHHHVCKCGLAEEAHPIVLQEGGEEHVGEHERAHEHEHEHAHHPVIGRRRQVVGLLVLQLGIMIHSLVIGLTLAVTSGSDFTSLTTAIIFHQLFEGLSLGIRIAALPPSKRDDATKHEHLHGPTPTASPLTGEWNQGSEGLLSDGPHHHSPTPAHNSPPHPLNDAVIVKQCRILNSHDGPIAPSVKSYHAFQKSGYFAPRRWWAAKEIRWLKPTLTLLFGVTTPFGMLLGMMVWKGRDNSGDEGMSARYFNASQGVMSAISAGMLIYAATVEMIAGDFVFGDVEGHHHHHHHHAHDDEYQGGRMDVDEESERSLDDNDENRRGRPSVDSGKPAGEQKKHTTVHKRVLAVLSLFAGAGMMVLVGLGE</sequence>
<feature type="compositionally biased region" description="Polar residues" evidence="5">
    <location>
        <begin position="409"/>
        <end position="422"/>
    </location>
</feature>
<dbReference type="STRING" id="93625.A0A409WPI3"/>
<dbReference type="Pfam" id="PF02535">
    <property type="entry name" value="Zip"/>
    <property type="match status" value="2"/>
</dbReference>
<keyword evidence="4 6" id="KW-0472">Membrane</keyword>